<gene>
    <name evidence="2" type="ORF">H9630_18610</name>
</gene>
<keyword evidence="1" id="KW-0472">Membrane</keyword>
<proteinExistence type="predicted"/>
<name>A0ABR8WIE0_9BACL</name>
<evidence type="ECO:0000313" key="2">
    <source>
        <dbReference type="EMBL" id="MBD8016819.1"/>
    </source>
</evidence>
<accession>A0ABR8WIE0</accession>
<evidence type="ECO:0000256" key="1">
    <source>
        <dbReference type="SAM" id="Phobius"/>
    </source>
</evidence>
<dbReference type="Proteomes" id="UP000658980">
    <property type="component" value="Unassembled WGS sequence"/>
</dbReference>
<evidence type="ECO:0000313" key="3">
    <source>
        <dbReference type="Proteomes" id="UP000658980"/>
    </source>
</evidence>
<feature type="transmembrane region" description="Helical" evidence="1">
    <location>
        <begin position="7"/>
        <end position="28"/>
    </location>
</feature>
<protein>
    <submittedName>
        <fullName evidence="2">Uncharacterized protein</fullName>
    </submittedName>
</protein>
<dbReference type="RefSeq" id="WP_191716969.1">
    <property type="nucleotide sequence ID" value="NZ_JACSPU010000013.1"/>
</dbReference>
<organism evidence="2 3">
    <name type="scientific">Planococcus wigleyi</name>
    <dbReference type="NCBI Taxonomy" id="2762216"/>
    <lineage>
        <taxon>Bacteria</taxon>
        <taxon>Bacillati</taxon>
        <taxon>Bacillota</taxon>
        <taxon>Bacilli</taxon>
        <taxon>Bacillales</taxon>
        <taxon>Caryophanaceae</taxon>
        <taxon>Planococcus</taxon>
    </lineage>
</organism>
<keyword evidence="1" id="KW-1133">Transmembrane helix</keyword>
<keyword evidence="3" id="KW-1185">Reference proteome</keyword>
<keyword evidence="1" id="KW-0812">Transmembrane</keyword>
<comment type="caution">
    <text evidence="2">The sequence shown here is derived from an EMBL/GenBank/DDBJ whole genome shotgun (WGS) entry which is preliminary data.</text>
</comment>
<feature type="transmembrane region" description="Helical" evidence="1">
    <location>
        <begin position="60"/>
        <end position="79"/>
    </location>
</feature>
<reference evidence="2 3" key="1">
    <citation type="submission" date="2020-08" db="EMBL/GenBank/DDBJ databases">
        <title>A Genomic Blueprint of the Chicken Gut Microbiome.</title>
        <authorList>
            <person name="Gilroy R."/>
            <person name="Ravi A."/>
            <person name="Getino M."/>
            <person name="Pursley I."/>
            <person name="Horton D.L."/>
            <person name="Alikhan N.-F."/>
            <person name="Baker D."/>
            <person name="Gharbi K."/>
            <person name="Hall N."/>
            <person name="Watson M."/>
            <person name="Adriaenssens E.M."/>
            <person name="Foster-Nyarko E."/>
            <person name="Jarju S."/>
            <person name="Secka A."/>
            <person name="Antonio M."/>
            <person name="Oren A."/>
            <person name="Chaudhuri R."/>
            <person name="La Ragione R.M."/>
            <person name="Hildebrand F."/>
            <person name="Pallen M.J."/>
        </authorList>
    </citation>
    <scope>NUCLEOTIDE SEQUENCE [LARGE SCALE GENOMIC DNA]</scope>
    <source>
        <strain evidence="2 3">Sa1BUA13</strain>
    </source>
</reference>
<dbReference type="EMBL" id="JACSPU010000013">
    <property type="protein sequence ID" value="MBD8016819.1"/>
    <property type="molecule type" value="Genomic_DNA"/>
</dbReference>
<sequence>MKIISKSLLGATAIHGIYFMTTMAIGYVKTVNYEPDWEAAWANVENLPSEVAFGSAPSPLLYVGSFLATVLACGIILSMHDKFSSNSSETGVS</sequence>